<reference evidence="1 2" key="1">
    <citation type="journal article" date="2014" name="Antonie Van Leeuwenhoek">
        <title>Hyphomonas beringensis sp. nov. and Hyphomonas chukchiensis sp. nov., isolated from surface seawater of the Bering Sea and Chukchi Sea.</title>
        <authorList>
            <person name="Li C."/>
            <person name="Lai Q."/>
            <person name="Li G."/>
            <person name="Dong C."/>
            <person name="Wang J."/>
            <person name="Liao Y."/>
            <person name="Shao Z."/>
        </authorList>
    </citation>
    <scope>NUCLEOTIDE SEQUENCE [LARGE SCALE GENOMIC DNA]</scope>
    <source>
        <strain evidence="1 2">25B14_1</strain>
    </source>
</reference>
<keyword evidence="2" id="KW-1185">Reference proteome</keyword>
<protein>
    <submittedName>
        <fullName evidence="1">Uncharacterized protein</fullName>
    </submittedName>
</protein>
<organism evidence="1 2">
    <name type="scientific">Hyphomonas beringensis</name>
    <dbReference type="NCBI Taxonomy" id="1280946"/>
    <lineage>
        <taxon>Bacteria</taxon>
        <taxon>Pseudomonadati</taxon>
        <taxon>Pseudomonadota</taxon>
        <taxon>Alphaproteobacteria</taxon>
        <taxon>Hyphomonadales</taxon>
        <taxon>Hyphomonadaceae</taxon>
        <taxon>Hyphomonas</taxon>
    </lineage>
</organism>
<accession>A0A062TZC9</accession>
<comment type="caution">
    <text evidence="1">The sequence shown here is derived from an EMBL/GenBank/DDBJ whole genome shotgun (WGS) entry which is preliminary data.</text>
</comment>
<sequence length="641" mass="72692">MLAMLLAMSALQAHAWKSYSDAGSLLADISRDRCVEDAPEGFNCLSKDIRYVRTDTGTMPVRLWSISQLDGEQMGVILDRYTLPREDFTRYAQDYGGQSKGNGYSWISKQVVLQGLAAEDGTILLPAEYIQVLPISDKVALVMALDYRYYFVTLDPETPHLFKLPFKHYEFYFIYGRTPETPFTLMFHDKTATDARGKTLVVMDNMGKEVHRITDVVNEGSGDYDFYYYGNGKIAFPVKGQDGAGLSVVVNALTLELEEVGPYFQTLPVGYALADEWDDNNFNNYQQAPVQRVATMTSGHGILSGEQIYLPIRKADGEVLNFDHPNILGIVPLFLPEIDGVRGWLVVYEAADGRWYRLVANAPDGDLLSGKRDELMPESIMELILGREGYPPFADIWLGTLDKDEYYGLFAGADKRDIPEPPLRLAVRYFKNPMNRSEGVTDWYDAGMDIGREELWAAYEARDNKATHPDNPLAMERPLILKTAREWWQNNKNYREYLETPWEVLQARYEAEARDSLKITADAILAMNSSDVPYGGDFYAAARTLGGKYLSAYWRRWHALPRSSDAYDICSRFGNNSYECNLVWPWAQGISDGQRAQEQKAAQAYAQDVARTKRRAPAYNKPVSEPRCYNQGDGTEKCFYD</sequence>
<evidence type="ECO:0000313" key="1">
    <source>
        <dbReference type="EMBL" id="KCZ51397.1"/>
    </source>
</evidence>
<proteinExistence type="predicted"/>
<name>A0A062TZC9_9PROT</name>
<dbReference type="AlphaFoldDB" id="A0A062TZC9"/>
<dbReference type="Proteomes" id="UP000027037">
    <property type="component" value="Unassembled WGS sequence"/>
</dbReference>
<dbReference type="STRING" id="1280946.HY29_05900"/>
<gene>
    <name evidence="1" type="ORF">HY29_05900</name>
</gene>
<dbReference type="EMBL" id="AWFF01000087">
    <property type="protein sequence ID" value="KCZ51397.1"/>
    <property type="molecule type" value="Genomic_DNA"/>
</dbReference>
<evidence type="ECO:0000313" key="2">
    <source>
        <dbReference type="Proteomes" id="UP000027037"/>
    </source>
</evidence>
<dbReference type="PATRIC" id="fig|1280946.3.peg.3277"/>